<accession>A0AAV2T6D6</accession>
<comment type="caution">
    <text evidence="3">The sequence shown here is derived from an EMBL/GenBank/DDBJ whole genome shotgun (WGS) entry which is preliminary data.</text>
</comment>
<gene>
    <name evidence="3" type="ORF">CDAUBV1_LOCUS4145</name>
</gene>
<evidence type="ECO:0000313" key="4">
    <source>
        <dbReference type="Proteomes" id="UP001497525"/>
    </source>
</evidence>
<feature type="compositionally biased region" description="Polar residues" evidence="2">
    <location>
        <begin position="744"/>
        <end position="760"/>
    </location>
</feature>
<keyword evidence="1" id="KW-0175">Coiled coil</keyword>
<feature type="region of interest" description="Disordered" evidence="2">
    <location>
        <begin position="887"/>
        <end position="922"/>
    </location>
</feature>
<protein>
    <submittedName>
        <fullName evidence="3">Uncharacterized protein</fullName>
    </submittedName>
</protein>
<evidence type="ECO:0000256" key="1">
    <source>
        <dbReference type="SAM" id="Coils"/>
    </source>
</evidence>
<dbReference type="EMBL" id="CAXLJL010000101">
    <property type="protein sequence ID" value="CAL5131629.1"/>
    <property type="molecule type" value="Genomic_DNA"/>
</dbReference>
<dbReference type="AlphaFoldDB" id="A0AAV2T6D6"/>
<feature type="compositionally biased region" description="Polar residues" evidence="2">
    <location>
        <begin position="887"/>
        <end position="906"/>
    </location>
</feature>
<name>A0AAV2T6D6_CALDB</name>
<feature type="compositionally biased region" description="Polar residues" evidence="2">
    <location>
        <begin position="707"/>
        <end position="729"/>
    </location>
</feature>
<feature type="region of interest" description="Disordered" evidence="2">
    <location>
        <begin position="707"/>
        <end position="774"/>
    </location>
</feature>
<evidence type="ECO:0000256" key="2">
    <source>
        <dbReference type="SAM" id="MobiDB-lite"/>
    </source>
</evidence>
<dbReference type="Proteomes" id="UP001497525">
    <property type="component" value="Unassembled WGS sequence"/>
</dbReference>
<organism evidence="3 4">
    <name type="scientific">Calicophoron daubneyi</name>
    <name type="common">Rumen fluke</name>
    <name type="synonym">Paramphistomum daubneyi</name>
    <dbReference type="NCBI Taxonomy" id="300641"/>
    <lineage>
        <taxon>Eukaryota</taxon>
        <taxon>Metazoa</taxon>
        <taxon>Spiralia</taxon>
        <taxon>Lophotrochozoa</taxon>
        <taxon>Platyhelminthes</taxon>
        <taxon>Trematoda</taxon>
        <taxon>Digenea</taxon>
        <taxon>Plagiorchiida</taxon>
        <taxon>Pronocephalata</taxon>
        <taxon>Paramphistomoidea</taxon>
        <taxon>Paramphistomidae</taxon>
        <taxon>Calicophoron</taxon>
    </lineage>
</organism>
<sequence>MNVKEGEGLQLLKRPAAQRGRYDTRTNVQGEENDRHEKSFVPLYRYLYMNDRNDTQIFTFLILPQLLCGTFRTVKSTPFIYAHHSWIVRFQRSETHLGAFLELRPESCFGHHSDENSTVALKQPAVPLQRKSVSIDFQFVLRNREHFSQNEVLRRESSLFRNGQLRHGSKRFVELISLSSRKFLYDDGKCIVDLEIKNPSVILTLRASQCKDPIDSSPFDNVITSSNTNKAISLMRLDGTVVTVRKSMHFETEEFPYFDAHWYLSLDIEPRQSLEHRDNTKRSSVSSTERDSLNISAVVEITIVRQGTRADSRARRCALPQQKQPNSCYHIVCSAELPGSCFINQMEFSISPQGWPLRAHRTEFGSGLRNQAQSHVPNNIQNSDGGSEMPQSPTGSPTALLLASCTSAFTVNLTMINFSKVALVEIPVTMNANEKGEQAIFFDPFQMPWSVRTLCTAKLLRLQIRPETERKYGPKSHSADRSRHRHRSLFRLPNGCACLLGCQLKITPVVPNIHASINTLGRDLAQLIRFSSRGKKCHSNCTLHDHFKEFSEVANGPEREIEEEDAELPTLCSHSDSCDENVEKQLLTTSELCEKLQDTCQIAMNVAVSEVLDTNTGIMNPMNRTLLAEVEWVYNQLIYIETVHPADAVSGTHFYQMRNELNILRKERDELERQLMMKEMGLVQVDTSVQGPKSLLPKESLSAFSSASDQLNRVGSIQQPEPQRQSTAPISRYPCPSPAPYPQYRTTNLSKSEYSVSTEEILQRKPAYSSPRETYSMKPRISESLGNEYSCYPKSGTYGLKTQRQSMEYEPGLAATQAGLSTGGSSKIDLTYTRLPERRKQFGRSKTTWETCESAREQQLSSHIVQPVPQNFDPDFCRVSSLKLISEPTSNPNSAVFSNRSTSDSPGSPYYEEYDEPIFFRN</sequence>
<feature type="coiled-coil region" evidence="1">
    <location>
        <begin position="654"/>
        <end position="681"/>
    </location>
</feature>
<proteinExistence type="predicted"/>
<evidence type="ECO:0000313" key="3">
    <source>
        <dbReference type="EMBL" id="CAL5131629.1"/>
    </source>
</evidence>
<reference evidence="3" key="1">
    <citation type="submission" date="2024-06" db="EMBL/GenBank/DDBJ databases">
        <authorList>
            <person name="Liu X."/>
            <person name="Lenzi L."/>
            <person name="Haldenby T S."/>
            <person name="Uol C."/>
        </authorList>
    </citation>
    <scope>NUCLEOTIDE SEQUENCE</scope>
</reference>
<feature type="region of interest" description="Disordered" evidence="2">
    <location>
        <begin position="372"/>
        <end position="395"/>
    </location>
</feature>